<proteinExistence type="predicted"/>
<protein>
    <recommendedName>
        <fullName evidence="1">NB-ARC domain-containing protein</fullName>
    </recommendedName>
</protein>
<dbReference type="Proteomes" id="UP000489600">
    <property type="component" value="Unassembled WGS sequence"/>
</dbReference>
<dbReference type="PANTHER" id="PTHR11017:SF411">
    <property type="entry name" value="ADP-RIBOSYL CYCLASE_CYCLIC ADP-RIBOSE HYDROLASE-RELATED"/>
    <property type="match status" value="1"/>
</dbReference>
<dbReference type="AlphaFoldDB" id="A0A565AZN8"/>
<evidence type="ECO:0000313" key="2">
    <source>
        <dbReference type="EMBL" id="VVA94827.1"/>
    </source>
</evidence>
<keyword evidence="3" id="KW-1185">Reference proteome</keyword>
<dbReference type="SUPFAM" id="SSF52540">
    <property type="entry name" value="P-loop containing nucleoside triphosphate hydrolases"/>
    <property type="match status" value="1"/>
</dbReference>
<dbReference type="OrthoDB" id="1113948at2759"/>
<sequence>MIGIWGPAGIGKSTIARFLFNQVSNSFQLSAIMVNIKGSYPRLCLDEGSAQLQLQGQMLSQMINHKDIMITHLGAAQERLKDKNVLLVLDDVDRLAQVEKFSGLVLEVGLSSQQKI</sequence>
<dbReference type="InterPro" id="IPR044974">
    <property type="entry name" value="Disease_R_plants"/>
</dbReference>
<evidence type="ECO:0000313" key="3">
    <source>
        <dbReference type="Proteomes" id="UP000489600"/>
    </source>
</evidence>
<dbReference type="InterPro" id="IPR002182">
    <property type="entry name" value="NB-ARC"/>
</dbReference>
<dbReference type="Gene3D" id="3.40.50.300">
    <property type="entry name" value="P-loop containing nucleotide triphosphate hydrolases"/>
    <property type="match status" value="1"/>
</dbReference>
<dbReference type="PRINTS" id="PR00364">
    <property type="entry name" value="DISEASERSIST"/>
</dbReference>
<dbReference type="PANTHER" id="PTHR11017">
    <property type="entry name" value="LEUCINE-RICH REPEAT-CONTAINING PROTEIN"/>
    <property type="match status" value="1"/>
</dbReference>
<comment type="caution">
    <text evidence="2">The sequence shown here is derived from an EMBL/GenBank/DDBJ whole genome shotgun (WGS) entry which is preliminary data.</text>
</comment>
<name>A0A565AZN8_9BRAS</name>
<gene>
    <name evidence="2" type="ORF">ANE_LOCUS5272</name>
</gene>
<dbReference type="GO" id="GO:0006952">
    <property type="term" value="P:defense response"/>
    <property type="evidence" value="ECO:0007669"/>
    <property type="project" value="InterPro"/>
</dbReference>
<organism evidence="2 3">
    <name type="scientific">Arabis nemorensis</name>
    <dbReference type="NCBI Taxonomy" id="586526"/>
    <lineage>
        <taxon>Eukaryota</taxon>
        <taxon>Viridiplantae</taxon>
        <taxon>Streptophyta</taxon>
        <taxon>Embryophyta</taxon>
        <taxon>Tracheophyta</taxon>
        <taxon>Spermatophyta</taxon>
        <taxon>Magnoliopsida</taxon>
        <taxon>eudicotyledons</taxon>
        <taxon>Gunneridae</taxon>
        <taxon>Pentapetalae</taxon>
        <taxon>rosids</taxon>
        <taxon>malvids</taxon>
        <taxon>Brassicales</taxon>
        <taxon>Brassicaceae</taxon>
        <taxon>Arabideae</taxon>
        <taxon>Arabis</taxon>
    </lineage>
</organism>
<dbReference type="EMBL" id="CABITT030000002">
    <property type="protein sequence ID" value="VVA94827.1"/>
    <property type="molecule type" value="Genomic_DNA"/>
</dbReference>
<dbReference type="GO" id="GO:0043531">
    <property type="term" value="F:ADP binding"/>
    <property type="evidence" value="ECO:0007669"/>
    <property type="project" value="InterPro"/>
</dbReference>
<dbReference type="InterPro" id="IPR027417">
    <property type="entry name" value="P-loop_NTPase"/>
</dbReference>
<dbReference type="Pfam" id="PF00931">
    <property type="entry name" value="NB-ARC"/>
    <property type="match status" value="1"/>
</dbReference>
<reference evidence="2" key="1">
    <citation type="submission" date="2019-07" db="EMBL/GenBank/DDBJ databases">
        <authorList>
            <person name="Dittberner H."/>
        </authorList>
    </citation>
    <scope>NUCLEOTIDE SEQUENCE [LARGE SCALE GENOMIC DNA]</scope>
</reference>
<feature type="domain" description="NB-ARC" evidence="1">
    <location>
        <begin position="1"/>
        <end position="94"/>
    </location>
</feature>
<accession>A0A565AZN8</accession>
<evidence type="ECO:0000259" key="1">
    <source>
        <dbReference type="Pfam" id="PF00931"/>
    </source>
</evidence>